<keyword evidence="3" id="KW-1185">Reference proteome</keyword>
<proteinExistence type="predicted"/>
<feature type="compositionally biased region" description="Basic residues" evidence="1">
    <location>
        <begin position="17"/>
        <end position="32"/>
    </location>
</feature>
<organism evidence="2 3">
    <name type="scientific">Penicillium italicum</name>
    <name type="common">Blue mold</name>
    <dbReference type="NCBI Taxonomy" id="40296"/>
    <lineage>
        <taxon>Eukaryota</taxon>
        <taxon>Fungi</taxon>
        <taxon>Dikarya</taxon>
        <taxon>Ascomycota</taxon>
        <taxon>Pezizomycotina</taxon>
        <taxon>Eurotiomycetes</taxon>
        <taxon>Eurotiomycetidae</taxon>
        <taxon>Eurotiales</taxon>
        <taxon>Aspergillaceae</taxon>
        <taxon>Penicillium</taxon>
    </lineage>
</organism>
<name>A0A0A2L4K3_PENIT</name>
<dbReference type="Proteomes" id="UP000030104">
    <property type="component" value="Unassembled WGS sequence"/>
</dbReference>
<gene>
    <name evidence="2" type="ORF">PITC_031670</name>
</gene>
<sequence length="53" mass="6506">MRSPRNKNRRGILINAKQKKNKETKKKRSRRRNQPDRQGPMSKYPDQRETERN</sequence>
<dbReference type="HOGENOM" id="CLU_3069420_0_0_1"/>
<evidence type="ECO:0000256" key="1">
    <source>
        <dbReference type="SAM" id="MobiDB-lite"/>
    </source>
</evidence>
<comment type="caution">
    <text evidence="2">The sequence shown here is derived from an EMBL/GenBank/DDBJ whole genome shotgun (WGS) entry which is preliminary data.</text>
</comment>
<protein>
    <submittedName>
        <fullName evidence="2">Uncharacterized protein</fullName>
    </submittedName>
</protein>
<feature type="compositionally biased region" description="Basic residues" evidence="1">
    <location>
        <begin position="1"/>
        <end position="10"/>
    </location>
</feature>
<dbReference type="AlphaFoldDB" id="A0A0A2L4K3"/>
<feature type="region of interest" description="Disordered" evidence="1">
    <location>
        <begin position="1"/>
        <end position="53"/>
    </location>
</feature>
<reference evidence="2 3" key="1">
    <citation type="journal article" date="2015" name="Mol. Plant Microbe Interact.">
        <title>Genome, transcriptome, and functional analyses of Penicillium expansum provide new insights into secondary metabolism and pathogenicity.</title>
        <authorList>
            <person name="Ballester A.R."/>
            <person name="Marcet-Houben M."/>
            <person name="Levin E."/>
            <person name="Sela N."/>
            <person name="Selma-Lazaro C."/>
            <person name="Carmona L."/>
            <person name="Wisniewski M."/>
            <person name="Droby S."/>
            <person name="Gonzalez-Candelas L."/>
            <person name="Gabaldon T."/>
        </authorList>
    </citation>
    <scope>NUCLEOTIDE SEQUENCE [LARGE SCALE GENOMIC DNA]</scope>
    <source>
        <strain evidence="2 3">PHI-1</strain>
    </source>
</reference>
<evidence type="ECO:0000313" key="3">
    <source>
        <dbReference type="Proteomes" id="UP000030104"/>
    </source>
</evidence>
<dbReference type="EMBL" id="JQGA01000558">
    <property type="protein sequence ID" value="KGO74929.1"/>
    <property type="molecule type" value="Genomic_DNA"/>
</dbReference>
<accession>A0A0A2L4K3</accession>
<evidence type="ECO:0000313" key="2">
    <source>
        <dbReference type="EMBL" id="KGO74929.1"/>
    </source>
</evidence>